<evidence type="ECO:0000313" key="10">
    <source>
        <dbReference type="Proteomes" id="UP000188597"/>
    </source>
</evidence>
<protein>
    <recommendedName>
        <fullName evidence="8">ABC3 transporter permease C-terminal domain-containing protein</fullName>
    </recommendedName>
</protein>
<keyword evidence="2" id="KW-1003">Cell membrane</keyword>
<dbReference type="GO" id="GO:0022857">
    <property type="term" value="F:transmembrane transporter activity"/>
    <property type="evidence" value="ECO:0007669"/>
    <property type="project" value="TreeGrafter"/>
</dbReference>
<keyword evidence="3 7" id="KW-0812">Transmembrane</keyword>
<evidence type="ECO:0000256" key="7">
    <source>
        <dbReference type="SAM" id="Phobius"/>
    </source>
</evidence>
<dbReference type="Proteomes" id="UP000188597">
    <property type="component" value="Unassembled WGS sequence"/>
</dbReference>
<keyword evidence="5 7" id="KW-0472">Membrane</keyword>
<evidence type="ECO:0000256" key="6">
    <source>
        <dbReference type="ARBA" id="ARBA00038076"/>
    </source>
</evidence>
<comment type="similarity">
    <text evidence="6">Belongs to the ABC-4 integral membrane protein family.</text>
</comment>
<dbReference type="EMBL" id="MQMF01000001">
    <property type="protein sequence ID" value="OOE14065.1"/>
    <property type="molecule type" value="Genomic_DNA"/>
</dbReference>
<evidence type="ECO:0000313" key="9">
    <source>
        <dbReference type="EMBL" id="OOE14065.1"/>
    </source>
</evidence>
<feature type="transmembrane region" description="Helical" evidence="7">
    <location>
        <begin position="817"/>
        <end position="837"/>
    </location>
</feature>
<feature type="transmembrane region" description="Helical" evidence="7">
    <location>
        <begin position="16"/>
        <end position="35"/>
    </location>
</feature>
<gene>
    <name evidence="9" type="ORF">UN64_02305</name>
</gene>
<feature type="transmembrane region" description="Helical" evidence="7">
    <location>
        <begin position="867"/>
        <end position="888"/>
    </location>
</feature>
<proteinExistence type="inferred from homology"/>
<dbReference type="AlphaFoldDB" id="A0A1V3GB36"/>
<reference evidence="9 10" key="1">
    <citation type="submission" date="2016-11" db="EMBL/GenBank/DDBJ databases">
        <authorList>
            <person name="Jaros S."/>
            <person name="Januszkiewicz K."/>
            <person name="Wedrychowicz H."/>
        </authorList>
    </citation>
    <scope>NUCLEOTIDE SEQUENCE [LARGE SCALE GENOMIC DNA]</scope>
    <source>
        <strain evidence="9 10">Con a/3</strain>
    </source>
</reference>
<feature type="domain" description="ABC3 transporter permease C-terminal" evidence="8">
    <location>
        <begin position="737"/>
        <end position="847"/>
    </location>
</feature>
<dbReference type="InterPro" id="IPR050250">
    <property type="entry name" value="Macrolide_Exporter_MacB"/>
</dbReference>
<evidence type="ECO:0000256" key="1">
    <source>
        <dbReference type="ARBA" id="ARBA00004651"/>
    </source>
</evidence>
<evidence type="ECO:0000259" key="8">
    <source>
        <dbReference type="Pfam" id="PF02687"/>
    </source>
</evidence>
<feature type="transmembrane region" description="Helical" evidence="7">
    <location>
        <begin position="548"/>
        <end position="570"/>
    </location>
</feature>
<feature type="domain" description="ABC3 transporter permease C-terminal" evidence="8">
    <location>
        <begin position="547"/>
        <end position="654"/>
    </location>
</feature>
<dbReference type="Pfam" id="PF02687">
    <property type="entry name" value="FtsX"/>
    <property type="match status" value="2"/>
</dbReference>
<organism evidence="9 10">
    <name type="scientific">Fictibacillus arsenicus</name>
    <dbReference type="NCBI Taxonomy" id="255247"/>
    <lineage>
        <taxon>Bacteria</taxon>
        <taxon>Bacillati</taxon>
        <taxon>Bacillota</taxon>
        <taxon>Bacilli</taxon>
        <taxon>Bacillales</taxon>
        <taxon>Fictibacillaceae</taxon>
        <taxon>Fictibacillus</taxon>
    </lineage>
</organism>
<accession>A0A1V3GB36</accession>
<dbReference type="RefSeq" id="WP_171978775.1">
    <property type="nucleotide sequence ID" value="NZ_MQMF01000001.1"/>
</dbReference>
<dbReference type="InterPro" id="IPR003838">
    <property type="entry name" value="ABC3_permease_C"/>
</dbReference>
<name>A0A1V3GB36_9BACL</name>
<comment type="caution">
    <text evidence="9">The sequence shown here is derived from an EMBL/GenBank/DDBJ whole genome shotgun (WGS) entry which is preliminary data.</text>
</comment>
<keyword evidence="4 7" id="KW-1133">Transmembrane helix</keyword>
<comment type="subcellular location">
    <subcellularLocation>
        <location evidence="1">Cell membrane</location>
        <topology evidence="1">Multi-pass membrane protein</topology>
    </subcellularLocation>
</comment>
<dbReference type="PANTHER" id="PTHR30572:SF4">
    <property type="entry name" value="ABC TRANSPORTER PERMEASE YTRF"/>
    <property type="match status" value="1"/>
</dbReference>
<sequence>MLRFIWNSWWRNKEKFILMLVGVLIFSIGLSYLVGITQANNGTIVDELQKRWKSSYDIVVRPQGSRSVTEELNLLEPNYLSGLSGGITMEQYKRIKQMDDIEIAAPIAMVGYLFNDVKLDQISVTKPGVYRLKTIETNNDGIGDAKDEGAFYFTVGGWEPEGTGKEYGTGRFDGDLKYGSNILLAGIDPDAEAKLVGLDQAIIDNSNSRYFLKEDVAEEIVLDEDLDIKDTTIPVIISNKEYSDSKISFVVEKLDIPFQKLDEQKESMENVKKNGGETYLSKQKGTVIEKHTFTTIQAQKEIVKTIMNNQSTLSNSSNFVALKPSPVEYRPIDSPFKDRWSFSYEITPYTLPEDSLIKVDQAYREVNMFGDNFKDWLRVRLNPVGVFDPTKINISKDPLTELPMETYFPAKAQLVMDTDEKPVNPPRTMKPANNPYGFLTKPPTMLTTLDTAANLLGDKPIASIRIKVKGVKNLNKDSEKLLKQVADQIEKETGLMTDITLGSSPQPALTHVPGIEGKKGIGWLEQPWIKLGSSISIFKETKVGASSFIVTVILVAIVYVFSSNLIMMYARKKEFAVLLSLGWRPNQLSKLLFIESVILGSIVSLISWIILGYIYLTNDIDTSTGRIVLIGIFGLLIYLLGTLIPAILVRKIKPYESMKAGEISKGKRYFKSQTPIGISVNYMITRWKRSILSIVSIALPSAMLIFFIFVTFRLKGVMYATWLGQYVALEIGPMHYLAMGIAMAIAILTTIEIIWQNVVERQPEFAVLKALGWRDGTIRKVILFEGGINGLIAGIIGFGSALLGIIKVYGQFPIKELFVLIATIAIPILAGVLGAVLPSTKAVKIQPYQGLSGSYSNSKKSEKRFKYVFAVGGTCLFAGIMFLLGTAIPNTKDSAESKQNISNVEGTKGKAVEVYKPSNSKNKPDKKVVSGTGFLSFYSVAYQTISAGEQFSLKNQFTEEVYFTIEVGKDVSGARKDKPKEGHKLISIPFSFTNYEEVSWLMKPYTYQIIDENGKKYNPKDWEVVKRKNWRGLSQIVGEGEASVINTYEVPKATDKLIMVISNTNLPGDIIVEIE</sequence>
<evidence type="ECO:0000256" key="3">
    <source>
        <dbReference type="ARBA" id="ARBA00022692"/>
    </source>
</evidence>
<dbReference type="GO" id="GO:0005886">
    <property type="term" value="C:plasma membrane"/>
    <property type="evidence" value="ECO:0007669"/>
    <property type="project" value="UniProtKB-SubCell"/>
</dbReference>
<evidence type="ECO:0000256" key="2">
    <source>
        <dbReference type="ARBA" id="ARBA00022475"/>
    </source>
</evidence>
<evidence type="ECO:0000256" key="4">
    <source>
        <dbReference type="ARBA" id="ARBA00022989"/>
    </source>
</evidence>
<feature type="transmembrane region" description="Helical" evidence="7">
    <location>
        <begin position="627"/>
        <end position="649"/>
    </location>
</feature>
<feature type="transmembrane region" description="Helical" evidence="7">
    <location>
        <begin position="591"/>
        <end position="615"/>
    </location>
</feature>
<feature type="transmembrane region" description="Helical" evidence="7">
    <location>
        <begin position="734"/>
        <end position="755"/>
    </location>
</feature>
<dbReference type="PANTHER" id="PTHR30572">
    <property type="entry name" value="MEMBRANE COMPONENT OF TRANSPORTER-RELATED"/>
    <property type="match status" value="1"/>
</dbReference>
<evidence type="ECO:0000256" key="5">
    <source>
        <dbReference type="ARBA" id="ARBA00023136"/>
    </source>
</evidence>
<feature type="transmembrane region" description="Helical" evidence="7">
    <location>
        <begin position="781"/>
        <end position="805"/>
    </location>
</feature>
<feature type="transmembrane region" description="Helical" evidence="7">
    <location>
        <begin position="691"/>
        <end position="714"/>
    </location>
</feature>